<evidence type="ECO:0000313" key="6">
    <source>
        <dbReference type="Proteomes" id="UP000026915"/>
    </source>
</evidence>
<gene>
    <name evidence="5" type="ORF">TCM_030393</name>
</gene>
<dbReference type="GO" id="GO:0003700">
    <property type="term" value="F:DNA-binding transcription factor activity"/>
    <property type="evidence" value="ECO:0000318"/>
    <property type="project" value="GO_Central"/>
</dbReference>
<dbReference type="InParanoid" id="A0A061GH78"/>
<feature type="region of interest" description="VHIID" evidence="3">
    <location>
        <begin position="255"/>
        <end position="320"/>
    </location>
</feature>
<keyword evidence="2" id="KW-0804">Transcription</keyword>
<feature type="region of interest" description="Leucine repeat II (LRII)" evidence="3">
    <location>
        <begin position="336"/>
        <end position="368"/>
    </location>
</feature>
<comment type="caution">
    <text evidence="3">Lacks conserved residue(s) required for the propagation of feature annotation.</text>
</comment>
<accession>A0A061GH78</accession>
<keyword evidence="6" id="KW-1185">Reference proteome</keyword>
<sequence>MQTSQKHQTSACIRRLYHQPVQEMEALCLPHIQILDNNVCSDVGSQGTSVSFQTYKDQFFTLESSTATAGFVVYDSPSAVSISSSRSPFSPQGSQSYLSDPHHSPDNTYGSPFSGSSVVDDGNEWKHKLRELEISLLGPESDVIDSCNCCFSSGAHQAASMASFNCNQLVEMIPRLDLKQVLVACGQALHEGDMPTVAGLMHVLEKMVSVSGEPIQRLGAYVLEGLRARLESSGSSIYKALKCKEPTSSELMSYMHILFKVCPFWKFAYTSANVVIREVMEYEPKIHIIDFQIAQGTQWMFLIAALAKRPGGPPAIRITGIDDSQSNHARGGGLNIVGQRLSEFAKTYNVPFEFHDAAMSGCEVQLEHLKVQPGEALAVNFPYVLHHMPDESVSTWNHRDRLLRLVKSLLPKIVTLVEQESNTNTSPFFSRYLETLDYYTAMFESIDVACSRDDKQRINAEQHCVARDIVNMIACEGPERVERHELFGKWRSRFTMAGFSPYPLSSSVTMAVRDVLKDYNNNYRLEEREGALYLGWINRAMATSSAWR</sequence>
<feature type="short sequence motif" description="VHIID" evidence="3">
    <location>
        <begin position="286"/>
        <end position="290"/>
    </location>
</feature>
<keyword evidence="1" id="KW-0805">Transcription regulation</keyword>
<protein>
    <submittedName>
        <fullName evidence="5">SCL domain class transcription factor</fullName>
    </submittedName>
</protein>
<dbReference type="GO" id="GO:0005634">
    <property type="term" value="C:nucleus"/>
    <property type="evidence" value="ECO:0000318"/>
    <property type="project" value="GO_Central"/>
</dbReference>
<dbReference type="InterPro" id="IPR005202">
    <property type="entry name" value="TF_GRAS"/>
</dbReference>
<dbReference type="FunCoup" id="A0A061GH78">
    <property type="interactions" value="24"/>
</dbReference>
<feature type="region of interest" description="Leucine repeat I (LRI)" evidence="3">
    <location>
        <begin position="176"/>
        <end position="236"/>
    </location>
</feature>
<dbReference type="HOGENOM" id="CLU_011924_6_0_1"/>
<dbReference type="GO" id="GO:0006355">
    <property type="term" value="P:regulation of DNA-templated transcription"/>
    <property type="evidence" value="ECO:0000318"/>
    <property type="project" value="GO_Central"/>
</dbReference>
<organism evidence="5 6">
    <name type="scientific">Theobroma cacao</name>
    <name type="common">Cacao</name>
    <name type="synonym">Cocoa</name>
    <dbReference type="NCBI Taxonomy" id="3641"/>
    <lineage>
        <taxon>Eukaryota</taxon>
        <taxon>Viridiplantae</taxon>
        <taxon>Streptophyta</taxon>
        <taxon>Embryophyta</taxon>
        <taxon>Tracheophyta</taxon>
        <taxon>Spermatophyta</taxon>
        <taxon>Magnoliopsida</taxon>
        <taxon>eudicotyledons</taxon>
        <taxon>Gunneridae</taxon>
        <taxon>Pentapetalae</taxon>
        <taxon>rosids</taxon>
        <taxon>malvids</taxon>
        <taxon>Malvales</taxon>
        <taxon>Malvaceae</taxon>
        <taxon>Byttnerioideae</taxon>
        <taxon>Theobroma</taxon>
    </lineage>
</organism>
<dbReference type="EMBL" id="CM001884">
    <property type="protein sequence ID" value="EOY28931.1"/>
    <property type="molecule type" value="Genomic_DNA"/>
</dbReference>
<name>A0A061GH78_THECC</name>
<dbReference type="eggNOG" id="ENOG502QS02">
    <property type="taxonomic scope" value="Eukaryota"/>
</dbReference>
<evidence type="ECO:0000256" key="1">
    <source>
        <dbReference type="ARBA" id="ARBA00023015"/>
    </source>
</evidence>
<feature type="compositionally biased region" description="Low complexity" evidence="4">
    <location>
        <begin position="84"/>
        <end position="96"/>
    </location>
</feature>
<dbReference type="OMA" id="ASIHRLY"/>
<evidence type="ECO:0000256" key="3">
    <source>
        <dbReference type="PROSITE-ProRule" id="PRU01191"/>
    </source>
</evidence>
<dbReference type="GO" id="GO:0043565">
    <property type="term" value="F:sequence-specific DNA binding"/>
    <property type="evidence" value="ECO:0000318"/>
    <property type="project" value="GO_Central"/>
</dbReference>
<feature type="region of interest" description="Disordered" evidence="4">
    <location>
        <begin position="84"/>
        <end position="115"/>
    </location>
</feature>
<reference evidence="5 6" key="1">
    <citation type="journal article" date="2013" name="Genome Biol.">
        <title>The genome sequence of the most widely cultivated cacao type and its use to identify candidate genes regulating pod color.</title>
        <authorList>
            <person name="Motamayor J.C."/>
            <person name="Mockaitis K."/>
            <person name="Schmutz J."/>
            <person name="Haiminen N."/>
            <person name="Iii D.L."/>
            <person name="Cornejo O."/>
            <person name="Findley S.D."/>
            <person name="Zheng P."/>
            <person name="Utro F."/>
            <person name="Royaert S."/>
            <person name="Saski C."/>
            <person name="Jenkins J."/>
            <person name="Podicheti R."/>
            <person name="Zhao M."/>
            <person name="Scheffler B.E."/>
            <person name="Stack J.C."/>
            <person name="Feltus F.A."/>
            <person name="Mustiga G.M."/>
            <person name="Amores F."/>
            <person name="Phillips W."/>
            <person name="Marelli J.P."/>
            <person name="May G.D."/>
            <person name="Shapiro H."/>
            <person name="Ma J."/>
            <person name="Bustamante C.D."/>
            <person name="Schnell R.J."/>
            <person name="Main D."/>
            <person name="Gilbert D."/>
            <person name="Parida L."/>
            <person name="Kuhn D.N."/>
        </authorList>
    </citation>
    <scope>NUCLEOTIDE SEQUENCE [LARGE SCALE GENOMIC DNA]</scope>
    <source>
        <strain evidence="6">cv. Matina 1-6</strain>
    </source>
</reference>
<evidence type="ECO:0000313" key="5">
    <source>
        <dbReference type="EMBL" id="EOY28931.1"/>
    </source>
</evidence>
<evidence type="ECO:0000256" key="2">
    <source>
        <dbReference type="ARBA" id="ARBA00023163"/>
    </source>
</evidence>
<dbReference type="PANTHER" id="PTHR31636">
    <property type="entry name" value="OSJNBA0084A10.13 PROTEIN-RELATED"/>
    <property type="match status" value="1"/>
</dbReference>
<dbReference type="Pfam" id="PF03514">
    <property type="entry name" value="GRAS"/>
    <property type="match status" value="1"/>
</dbReference>
<feature type="region of interest" description="SAW" evidence="3">
    <location>
        <begin position="474"/>
        <end position="548"/>
    </location>
</feature>
<dbReference type="AlphaFoldDB" id="A0A061GH78"/>
<evidence type="ECO:0000256" key="4">
    <source>
        <dbReference type="SAM" id="MobiDB-lite"/>
    </source>
</evidence>
<dbReference type="Proteomes" id="UP000026915">
    <property type="component" value="Chromosome 6"/>
</dbReference>
<dbReference type="Gramene" id="EOY28931">
    <property type="protein sequence ID" value="EOY28931"/>
    <property type="gene ID" value="TCM_030393"/>
</dbReference>
<comment type="similarity">
    <text evidence="3">Belongs to the GRAS family.</text>
</comment>
<proteinExistence type="inferred from homology"/>
<feature type="compositionally biased region" description="Polar residues" evidence="4">
    <location>
        <begin position="106"/>
        <end position="115"/>
    </location>
</feature>
<dbReference type="STRING" id="3641.A0A061GH78"/>
<dbReference type="PROSITE" id="PS50985">
    <property type="entry name" value="GRAS"/>
    <property type="match status" value="1"/>
</dbReference>